<feature type="domain" description="AB hydrolase-1" evidence="2">
    <location>
        <begin position="28"/>
        <end position="251"/>
    </location>
</feature>
<keyword evidence="1 3" id="KW-0378">Hydrolase</keyword>
<dbReference type="AlphaFoldDB" id="A0AA46YJE1"/>
<dbReference type="Gene3D" id="3.40.50.1820">
    <property type="entry name" value="alpha/beta hydrolase"/>
    <property type="match status" value="1"/>
</dbReference>
<protein>
    <submittedName>
        <fullName evidence="3">Alpha/beta hydrolase</fullName>
    </submittedName>
</protein>
<dbReference type="PANTHER" id="PTHR43329">
    <property type="entry name" value="EPOXIDE HYDROLASE"/>
    <property type="match status" value="1"/>
</dbReference>
<name>A0AA46YJE1_9ACTN</name>
<evidence type="ECO:0000313" key="4">
    <source>
        <dbReference type="Proteomes" id="UP001164390"/>
    </source>
</evidence>
<sequence length="298" mass="32868">MPSAPDVEEIRVSNDGVTIAARVAGTGPAVLLLHGYPETQRMWDRVLFELARDHTVVTADLRGYGQSGRPHDDPEHRTYSKRAMAQDQIGVLDALGIDTADVVGHDRGGRVAHRLALDHPQRVRSIAVLDIVPTLHMFTHVDRSMAETYFHWFFLTRPSPLPESLIAADTEAWMRSRFAGRNVRGPVIDDDTFGQYVRSMRAPGGIAATCADYRAAATTDLDHDRADRTAGRVVSAPLLALWGASSYVGRSFDVTAVWSEYAAVVDGHAIDADHYLAEENPDDTVAALRTFWARVRRA</sequence>
<dbReference type="GO" id="GO:0016787">
    <property type="term" value="F:hydrolase activity"/>
    <property type="evidence" value="ECO:0007669"/>
    <property type="project" value="UniProtKB-KW"/>
</dbReference>
<evidence type="ECO:0000313" key="3">
    <source>
        <dbReference type="EMBL" id="UYM04242.1"/>
    </source>
</evidence>
<gene>
    <name evidence="3" type="ORF">L0C25_17075</name>
</gene>
<dbReference type="Proteomes" id="UP001164390">
    <property type="component" value="Chromosome"/>
</dbReference>
<evidence type="ECO:0000256" key="1">
    <source>
        <dbReference type="ARBA" id="ARBA00022801"/>
    </source>
</evidence>
<accession>A0AA46YJE1</accession>
<dbReference type="SUPFAM" id="SSF53474">
    <property type="entry name" value="alpha/beta-Hydrolases"/>
    <property type="match status" value="1"/>
</dbReference>
<dbReference type="InterPro" id="IPR000639">
    <property type="entry name" value="Epox_hydrolase-like"/>
</dbReference>
<organism evidence="3 4">
    <name type="scientific">Solicola gregarius</name>
    <dbReference type="NCBI Taxonomy" id="2908642"/>
    <lineage>
        <taxon>Bacteria</taxon>
        <taxon>Bacillati</taxon>
        <taxon>Actinomycetota</taxon>
        <taxon>Actinomycetes</taxon>
        <taxon>Propionibacteriales</taxon>
        <taxon>Nocardioidaceae</taxon>
        <taxon>Solicola</taxon>
    </lineage>
</organism>
<dbReference type="InterPro" id="IPR029058">
    <property type="entry name" value="AB_hydrolase_fold"/>
</dbReference>
<dbReference type="EMBL" id="CP094970">
    <property type="protein sequence ID" value="UYM04242.1"/>
    <property type="molecule type" value="Genomic_DNA"/>
</dbReference>
<proteinExistence type="predicted"/>
<dbReference type="PRINTS" id="PR00111">
    <property type="entry name" value="ABHYDROLASE"/>
</dbReference>
<dbReference type="InterPro" id="IPR000073">
    <property type="entry name" value="AB_hydrolase_1"/>
</dbReference>
<dbReference type="RefSeq" id="WP_271632907.1">
    <property type="nucleotide sequence ID" value="NZ_CP094970.1"/>
</dbReference>
<dbReference type="KEGG" id="sgrg:L0C25_17075"/>
<dbReference type="Pfam" id="PF00561">
    <property type="entry name" value="Abhydrolase_1"/>
    <property type="match status" value="1"/>
</dbReference>
<reference evidence="3" key="1">
    <citation type="submission" date="2022-01" db="EMBL/GenBank/DDBJ databases">
        <title>Nocardioidaceae gen. sp. A5X3R13.</title>
        <authorList>
            <person name="Lopez Marin M.A."/>
            <person name="Uhlik O."/>
        </authorList>
    </citation>
    <scope>NUCLEOTIDE SEQUENCE</scope>
    <source>
        <strain evidence="3">A5X3R13</strain>
    </source>
</reference>
<evidence type="ECO:0000259" key="2">
    <source>
        <dbReference type="Pfam" id="PF00561"/>
    </source>
</evidence>
<dbReference type="PRINTS" id="PR00412">
    <property type="entry name" value="EPOXHYDRLASE"/>
</dbReference>
<keyword evidence="4" id="KW-1185">Reference proteome</keyword>